<proteinExistence type="predicted"/>
<accession>A0ABU9W0B5</accession>
<organism evidence="1 2">
    <name type="scientific">Leifsonia stereocauli</name>
    <dbReference type="NCBI Taxonomy" id="3134136"/>
    <lineage>
        <taxon>Bacteria</taxon>
        <taxon>Bacillati</taxon>
        <taxon>Actinomycetota</taxon>
        <taxon>Actinomycetes</taxon>
        <taxon>Micrococcales</taxon>
        <taxon>Microbacteriaceae</taxon>
        <taxon>Leifsonia</taxon>
    </lineage>
</organism>
<dbReference type="Proteomes" id="UP001425155">
    <property type="component" value="Unassembled WGS sequence"/>
</dbReference>
<reference evidence="1 2" key="1">
    <citation type="submission" date="2024-03" db="EMBL/GenBank/DDBJ databases">
        <title>YIM 134122 draft genome.</title>
        <authorList>
            <person name="Zuo S."/>
            <person name="Xiong L."/>
        </authorList>
    </citation>
    <scope>NUCLEOTIDE SEQUENCE [LARGE SCALE GENOMIC DNA]</scope>
    <source>
        <strain evidence="1 2">YIM 134122</strain>
    </source>
</reference>
<sequence length="62" mass="6703">MRAGGGFVEILRTPDRSVSVLVSPGTTLSIETTQVEDDVAATDAAHDIRMSAIPWHESFDVF</sequence>
<gene>
    <name evidence="1" type="ORF">WJX64_02685</name>
</gene>
<keyword evidence="2" id="KW-1185">Reference proteome</keyword>
<evidence type="ECO:0000313" key="2">
    <source>
        <dbReference type="Proteomes" id="UP001425155"/>
    </source>
</evidence>
<name>A0ABU9W0B5_9MICO</name>
<comment type="caution">
    <text evidence="1">The sequence shown here is derived from an EMBL/GenBank/DDBJ whole genome shotgun (WGS) entry which is preliminary data.</text>
</comment>
<evidence type="ECO:0000313" key="1">
    <source>
        <dbReference type="EMBL" id="MEN1945444.1"/>
    </source>
</evidence>
<dbReference type="EMBL" id="JBCLVG010000001">
    <property type="protein sequence ID" value="MEN1945444.1"/>
    <property type="molecule type" value="Genomic_DNA"/>
</dbReference>
<protein>
    <submittedName>
        <fullName evidence="1">Uncharacterized protein</fullName>
    </submittedName>
</protein>
<dbReference type="RefSeq" id="WP_342111555.1">
    <property type="nucleotide sequence ID" value="NZ_JBCAUN010000001.1"/>
</dbReference>